<feature type="chain" id="PRO_5033829090" description="glucan 1,3-beta-glucosidase" evidence="7">
    <location>
        <begin position="20"/>
        <end position="663"/>
    </location>
</feature>
<gene>
    <name evidence="10" type="primary">Aste57867_25049</name>
    <name evidence="9" type="ORF">As57867_024971</name>
    <name evidence="10" type="ORF">ASTE57867_25049</name>
</gene>
<keyword evidence="2" id="KW-0325">Glycoprotein</keyword>
<evidence type="ECO:0000256" key="3">
    <source>
        <dbReference type="ARBA" id="ARBA00023295"/>
    </source>
</evidence>
<feature type="domain" description="Ricin B lectin" evidence="8">
    <location>
        <begin position="476"/>
        <end position="599"/>
    </location>
</feature>
<keyword evidence="1" id="KW-0378">Hydrolase</keyword>
<dbReference type="GO" id="GO:0071555">
    <property type="term" value="P:cell wall organization"/>
    <property type="evidence" value="ECO:0007669"/>
    <property type="project" value="UniProtKB-KW"/>
</dbReference>
<protein>
    <recommendedName>
        <fullName evidence="6">glucan 1,3-beta-glucosidase</fullName>
        <ecNumber evidence="6">3.2.1.58</ecNumber>
    </recommendedName>
</protein>
<dbReference type="CDD" id="cd00161">
    <property type="entry name" value="beta-trefoil_Ricin-like"/>
    <property type="match status" value="1"/>
</dbReference>
<evidence type="ECO:0000256" key="1">
    <source>
        <dbReference type="ARBA" id="ARBA00022801"/>
    </source>
</evidence>
<evidence type="ECO:0000256" key="4">
    <source>
        <dbReference type="ARBA" id="ARBA00023316"/>
    </source>
</evidence>
<name>A0A485LST1_9STRA</name>
<dbReference type="Proteomes" id="UP000332933">
    <property type="component" value="Unassembled WGS sequence"/>
</dbReference>
<sequence>MHLPLAFSTTMALLGLASAHIAADLKTLRSKPRGVNLGGWLVVEQWMTWDSPVWTNVTDPNAQDEYTLYQSLGQVQGDKQFKLHRDTWITELDLKLIHEAGLNMVRVPVGYWIQGCVGLPASLASQCAGYAPGGLPYLDSLIQKWAKTYNVAVLISVHGAPGSQNGADHSGTIDGKSSWSDSYDNVLATRNFVSFLANRYKNDDAFLGIGLLNEPGGSTNDATMEQYFQDVYYDVRSVVGSDCILMTSPLLWFQSNGWGPHMEWFGQYMTNVWHDWHPYLVWGYESVSESDIISKGAFSWGNNAWWWQGHPLHFGEWSFSGPGGKFNTADSATKFRTALLDMVGNAQAGWSLWSWRIAGDNAWNGWNVRGLFNAYNHSNQFDYNNLPNATQPLTVVRANPKQRLELYQWLNGGLVRNDKFISLFGVVDMERWVYYPTSHQVRSDRSGLCLDGFFQDGVYGAHEWWCDYTNVNQKWTFTNHTIRHDTYAKCLAMYSNGTNTLAPCNAADPTQYFAVNEVSRLVSAKDGAKLISYGASSTSGVTKVTTADPATQWYIQHDTHQVTNTVSGECLDGYQAQQGGAVHTWACNPANLNQLWAYDATTRQLRHWTHVGFCLDLSSAPVLNACLSPSDPLFKAQQIHLQWISNPAIAAADASTGATITST</sequence>
<feature type="signal peptide" evidence="7">
    <location>
        <begin position="1"/>
        <end position="19"/>
    </location>
</feature>
<dbReference type="InterPro" id="IPR017853">
    <property type="entry name" value="GH"/>
</dbReference>
<dbReference type="Gene3D" id="2.80.10.50">
    <property type="match status" value="2"/>
</dbReference>
<evidence type="ECO:0000313" key="11">
    <source>
        <dbReference type="Proteomes" id="UP000332933"/>
    </source>
</evidence>
<evidence type="ECO:0000256" key="5">
    <source>
        <dbReference type="ARBA" id="ARBA00036824"/>
    </source>
</evidence>
<dbReference type="GO" id="GO:0009251">
    <property type="term" value="P:glucan catabolic process"/>
    <property type="evidence" value="ECO:0007669"/>
    <property type="project" value="TreeGrafter"/>
</dbReference>
<dbReference type="Gene3D" id="3.20.20.80">
    <property type="entry name" value="Glycosidases"/>
    <property type="match status" value="1"/>
</dbReference>
<dbReference type="Pfam" id="PF00652">
    <property type="entry name" value="Ricin_B_lectin"/>
    <property type="match status" value="2"/>
</dbReference>
<dbReference type="EMBL" id="CAADRA010007507">
    <property type="protein sequence ID" value="VFU01680.1"/>
    <property type="molecule type" value="Genomic_DNA"/>
</dbReference>
<dbReference type="GO" id="GO:0005576">
    <property type="term" value="C:extracellular region"/>
    <property type="evidence" value="ECO:0007669"/>
    <property type="project" value="TreeGrafter"/>
</dbReference>
<dbReference type="PROSITE" id="PS50231">
    <property type="entry name" value="RICIN_B_LECTIN"/>
    <property type="match status" value="1"/>
</dbReference>
<dbReference type="SUPFAM" id="SSF51445">
    <property type="entry name" value="(Trans)glycosidases"/>
    <property type="match status" value="1"/>
</dbReference>
<keyword evidence="4" id="KW-0961">Cell wall biogenesis/degradation</keyword>
<evidence type="ECO:0000256" key="2">
    <source>
        <dbReference type="ARBA" id="ARBA00023180"/>
    </source>
</evidence>
<dbReference type="GO" id="GO:0009986">
    <property type="term" value="C:cell surface"/>
    <property type="evidence" value="ECO:0007669"/>
    <property type="project" value="TreeGrafter"/>
</dbReference>
<keyword evidence="11" id="KW-1185">Reference proteome</keyword>
<comment type="catalytic activity">
    <reaction evidence="5">
        <text>Successive hydrolysis of beta-D-glucose units from the non-reducing ends of (1-&gt;3)-beta-D-glucans, releasing alpha-glucose.</text>
        <dbReference type="EC" id="3.2.1.58"/>
    </reaction>
</comment>
<reference evidence="10 11" key="1">
    <citation type="submission" date="2019-03" db="EMBL/GenBank/DDBJ databases">
        <authorList>
            <person name="Gaulin E."/>
            <person name="Dumas B."/>
        </authorList>
    </citation>
    <scope>NUCLEOTIDE SEQUENCE [LARGE SCALE GENOMIC DNA]</scope>
    <source>
        <strain evidence="10">CBS 568.67</strain>
    </source>
</reference>
<keyword evidence="7" id="KW-0732">Signal</keyword>
<reference evidence="9" key="2">
    <citation type="submission" date="2019-06" db="EMBL/GenBank/DDBJ databases">
        <title>Genomics analysis of Aphanomyces spp. identifies a new class of oomycete effector associated with host adaptation.</title>
        <authorList>
            <person name="Gaulin E."/>
        </authorList>
    </citation>
    <scope>NUCLEOTIDE SEQUENCE</scope>
    <source>
        <strain evidence="9">CBS 578.67</strain>
    </source>
</reference>
<accession>A0A485LST1</accession>
<dbReference type="InterPro" id="IPR000772">
    <property type="entry name" value="Ricin_B_lectin"/>
</dbReference>
<dbReference type="SUPFAM" id="SSF50370">
    <property type="entry name" value="Ricin B-like lectins"/>
    <property type="match status" value="2"/>
</dbReference>
<dbReference type="InterPro" id="IPR035992">
    <property type="entry name" value="Ricin_B-like_lectins"/>
</dbReference>
<dbReference type="PANTHER" id="PTHR31297:SF34">
    <property type="entry name" value="GLUCAN 1,3-BETA-GLUCOSIDASE 2"/>
    <property type="match status" value="1"/>
</dbReference>
<evidence type="ECO:0000256" key="6">
    <source>
        <dbReference type="ARBA" id="ARBA00038929"/>
    </source>
</evidence>
<evidence type="ECO:0000313" key="9">
    <source>
        <dbReference type="EMBL" id="KAF0682862.1"/>
    </source>
</evidence>
<dbReference type="SMART" id="SM00458">
    <property type="entry name" value="RICIN"/>
    <property type="match status" value="1"/>
</dbReference>
<evidence type="ECO:0000313" key="10">
    <source>
        <dbReference type="EMBL" id="VFU01680.1"/>
    </source>
</evidence>
<organism evidence="10 11">
    <name type="scientific">Aphanomyces stellatus</name>
    <dbReference type="NCBI Taxonomy" id="120398"/>
    <lineage>
        <taxon>Eukaryota</taxon>
        <taxon>Sar</taxon>
        <taxon>Stramenopiles</taxon>
        <taxon>Oomycota</taxon>
        <taxon>Saprolegniomycetes</taxon>
        <taxon>Saprolegniales</taxon>
        <taxon>Verrucalvaceae</taxon>
        <taxon>Aphanomyces</taxon>
    </lineage>
</organism>
<evidence type="ECO:0000259" key="8">
    <source>
        <dbReference type="SMART" id="SM00458"/>
    </source>
</evidence>
<dbReference type="EC" id="3.2.1.58" evidence="6"/>
<dbReference type="EMBL" id="VJMH01007481">
    <property type="protein sequence ID" value="KAF0682862.1"/>
    <property type="molecule type" value="Genomic_DNA"/>
</dbReference>
<dbReference type="OrthoDB" id="1887033at2759"/>
<dbReference type="AlphaFoldDB" id="A0A485LST1"/>
<dbReference type="InterPro" id="IPR050386">
    <property type="entry name" value="Glycosyl_hydrolase_5"/>
</dbReference>
<proteinExistence type="predicted"/>
<evidence type="ECO:0000256" key="7">
    <source>
        <dbReference type="SAM" id="SignalP"/>
    </source>
</evidence>
<dbReference type="GO" id="GO:0004338">
    <property type="term" value="F:glucan exo-1,3-beta-glucosidase activity"/>
    <property type="evidence" value="ECO:0007669"/>
    <property type="project" value="UniProtKB-EC"/>
</dbReference>
<keyword evidence="3" id="KW-0326">Glycosidase</keyword>
<dbReference type="PANTHER" id="PTHR31297">
    <property type="entry name" value="GLUCAN ENDO-1,6-BETA-GLUCOSIDASE B"/>
    <property type="match status" value="1"/>
</dbReference>